<dbReference type="PROSITE" id="PS00662">
    <property type="entry name" value="T2SP_E"/>
    <property type="match status" value="1"/>
</dbReference>
<sequence length="316" mass="34634">MKALESRARMNRKLEEALGANLCRQLADPDVIEIMLNPDGTLFVERLAGGMEIVGSLDPARAEVVIGIVAHALDQEVNDIMPIVSGEIPLGRHRFEGLLPPAVGAPTFSIRRRAISQIPLEDYVRQETMSPGQFDRLLCAIKARQNILVCGGTGSGKTTLANAVLQEIHKCFPNDRIVLIEDTLEIDCPAKNAVTLRSSDSLAIDRLLKSTLRLRPDRIMVGEVRDGAALTLLKAWNTGHPGGFTTLHANNALGALRRLEQLVCEVSQMPMQHVIADAIDLIVSIKRSEGKRRIDEVVSVEGFDAGRYLLVDQQRS</sequence>
<dbReference type="InterPro" id="IPR014149">
    <property type="entry name" value="Conjug-transfer_TrbB"/>
</dbReference>
<dbReference type="InterPro" id="IPR050921">
    <property type="entry name" value="T4SS_GSP_E_ATPase"/>
</dbReference>
<evidence type="ECO:0000256" key="1">
    <source>
        <dbReference type="ARBA" id="ARBA00006611"/>
    </source>
</evidence>
<name>A0ABX7F249_9HYPH</name>
<dbReference type="CDD" id="cd01130">
    <property type="entry name" value="VirB11-like_ATPase"/>
    <property type="match status" value="1"/>
</dbReference>
<dbReference type="EMBL" id="CP032406">
    <property type="protein sequence ID" value="QRF54289.1"/>
    <property type="molecule type" value="Genomic_DNA"/>
</dbReference>
<accession>A0ABX7F249</accession>
<dbReference type="Gene3D" id="3.30.450.90">
    <property type="match status" value="1"/>
</dbReference>
<evidence type="ECO:0000313" key="5">
    <source>
        <dbReference type="Proteomes" id="UP000596351"/>
    </source>
</evidence>
<dbReference type="Pfam" id="PF00437">
    <property type="entry name" value="T2SSE"/>
    <property type="match status" value="1"/>
</dbReference>
<keyword evidence="2" id="KW-0067">ATP-binding</keyword>
<comment type="similarity">
    <text evidence="1">Belongs to the GSP E family.</text>
</comment>
<evidence type="ECO:0000259" key="3">
    <source>
        <dbReference type="PROSITE" id="PS00662"/>
    </source>
</evidence>
<dbReference type="InterPro" id="IPR003593">
    <property type="entry name" value="AAA+_ATPase"/>
</dbReference>
<dbReference type="InterPro" id="IPR001482">
    <property type="entry name" value="T2SS/T4SS_dom"/>
</dbReference>
<dbReference type="SUPFAM" id="SSF52540">
    <property type="entry name" value="P-loop containing nucleoside triphosphate hydrolases"/>
    <property type="match status" value="1"/>
</dbReference>
<protein>
    <submittedName>
        <fullName evidence="4">P-type conjugative transfer ATPase TrbB</fullName>
    </submittedName>
</protein>
<dbReference type="InterPro" id="IPR027417">
    <property type="entry name" value="P-loop_NTPase"/>
</dbReference>
<keyword evidence="5" id="KW-1185">Reference proteome</keyword>
<gene>
    <name evidence="4" type="primary">trbB</name>
    <name evidence="4" type="ORF">D4A92_22435</name>
</gene>
<evidence type="ECO:0000313" key="4">
    <source>
        <dbReference type="EMBL" id="QRF54289.1"/>
    </source>
</evidence>
<evidence type="ECO:0000256" key="2">
    <source>
        <dbReference type="ARBA" id="ARBA00022840"/>
    </source>
</evidence>
<feature type="domain" description="Bacterial type II secretion system protein E" evidence="3">
    <location>
        <begin position="212"/>
        <end position="226"/>
    </location>
</feature>
<dbReference type="Proteomes" id="UP000596351">
    <property type="component" value="Plasmid p1"/>
</dbReference>
<proteinExistence type="inferred from homology"/>
<dbReference type="PANTHER" id="PTHR30486:SF6">
    <property type="entry name" value="TYPE IV PILUS RETRACTATION ATPASE PILT"/>
    <property type="match status" value="1"/>
</dbReference>
<dbReference type="PANTHER" id="PTHR30486">
    <property type="entry name" value="TWITCHING MOTILITY PROTEIN PILT"/>
    <property type="match status" value="1"/>
</dbReference>
<dbReference type="RefSeq" id="WP_203020774.1">
    <property type="nucleotide sequence ID" value="NZ_CP032406.1"/>
</dbReference>
<keyword evidence="2" id="KW-0547">Nucleotide-binding</keyword>
<keyword evidence="4" id="KW-0614">Plasmid</keyword>
<dbReference type="SMART" id="SM00382">
    <property type="entry name" value="AAA"/>
    <property type="match status" value="1"/>
</dbReference>
<organism evidence="4 5">
    <name type="scientific">Rhizobium rosettiformans</name>
    <dbReference type="NCBI Taxonomy" id="1368430"/>
    <lineage>
        <taxon>Bacteria</taxon>
        <taxon>Pseudomonadati</taxon>
        <taxon>Pseudomonadota</taxon>
        <taxon>Alphaproteobacteria</taxon>
        <taxon>Hyphomicrobiales</taxon>
        <taxon>Rhizobiaceae</taxon>
        <taxon>Rhizobium/Agrobacterium group</taxon>
        <taxon>Rhizobium</taxon>
    </lineage>
</organism>
<dbReference type="NCBIfam" id="TIGR02782">
    <property type="entry name" value="TrbB_P"/>
    <property type="match status" value="1"/>
</dbReference>
<dbReference type="Gene3D" id="3.40.50.300">
    <property type="entry name" value="P-loop containing nucleotide triphosphate hydrolases"/>
    <property type="match status" value="1"/>
</dbReference>
<geneLocation type="plasmid" evidence="4 5">
    <name>p1</name>
</geneLocation>
<reference evidence="4 5" key="1">
    <citation type="submission" date="2018-09" db="EMBL/GenBank/DDBJ databases">
        <title>Rhizobium sp. MAE2-X.</title>
        <authorList>
            <person name="Lee Y."/>
            <person name="Jeon C.O."/>
        </authorList>
    </citation>
    <scope>NUCLEOTIDE SEQUENCE [LARGE SCALE GENOMIC DNA]</scope>
    <source>
        <strain evidence="4 5">MAE2-X</strain>
        <plasmid evidence="4 5">p1</plasmid>
    </source>
</reference>